<sequence>MLDYALREVVSRRDMDHQRRERWRSNWDLPQDMGCLLESDNKSTLIGSSPASLQQNVKLFELGRKNEEATMADPESRALASGNDSAWSTGEPTASDSSLSSDPEIGNSVEAVDEAPYTDDGLEDHMESLTRELVDPDNSPGVDVPFNTELGSGKNNGLCDHNTTASTPDGQSEICQSDAAKLLQEALGKLLQQQEADQSFDSRADADHGTVNERTRNVVDGNDTGEPEKPVSSNRRSRLKKLILLKRFVRAVEKTKKLNPKLRLHHQRPEAHLDAETVSLRHQSIEERKRSKEWMLDYALSQAVSKLDQEQKRRVSLLVETFEKIVVDEERNTLVSKDDGESMEKEHGTDLCPDSTDIPRTVDEPLEAHSEYKRCTKLWYMVHRHMVSGLEAEQGQKNASPDGTDTPRSHRSSPDQDREGDIELEKMEAIRLVQEAIDGILIYEGEEDSINDQSHASNLLGDTVEEKEETESKPEAKFGPEEGDPDQKIRKIPGESEGTGRPEAGGRTRLSKSQGVRLSWQMHAEANQSQLLL</sequence>
<dbReference type="EMBL" id="CM042886">
    <property type="protein sequence ID" value="KAI4341240.1"/>
    <property type="molecule type" value="Genomic_DNA"/>
</dbReference>
<gene>
    <name evidence="1" type="ORF">MLD38_025988</name>
</gene>
<organism evidence="1 2">
    <name type="scientific">Melastoma candidum</name>
    <dbReference type="NCBI Taxonomy" id="119954"/>
    <lineage>
        <taxon>Eukaryota</taxon>
        <taxon>Viridiplantae</taxon>
        <taxon>Streptophyta</taxon>
        <taxon>Embryophyta</taxon>
        <taxon>Tracheophyta</taxon>
        <taxon>Spermatophyta</taxon>
        <taxon>Magnoliopsida</taxon>
        <taxon>eudicotyledons</taxon>
        <taxon>Gunneridae</taxon>
        <taxon>Pentapetalae</taxon>
        <taxon>rosids</taxon>
        <taxon>malvids</taxon>
        <taxon>Myrtales</taxon>
        <taxon>Melastomataceae</taxon>
        <taxon>Melastomatoideae</taxon>
        <taxon>Melastomateae</taxon>
        <taxon>Melastoma</taxon>
    </lineage>
</organism>
<accession>A0ACB9P3X4</accession>
<evidence type="ECO:0000313" key="1">
    <source>
        <dbReference type="EMBL" id="KAI4341240.1"/>
    </source>
</evidence>
<keyword evidence="2" id="KW-1185">Reference proteome</keyword>
<name>A0ACB9P3X4_9MYRT</name>
<protein>
    <submittedName>
        <fullName evidence="1">Uncharacterized protein</fullName>
    </submittedName>
</protein>
<evidence type="ECO:0000313" key="2">
    <source>
        <dbReference type="Proteomes" id="UP001057402"/>
    </source>
</evidence>
<comment type="caution">
    <text evidence="1">The sequence shown here is derived from an EMBL/GenBank/DDBJ whole genome shotgun (WGS) entry which is preliminary data.</text>
</comment>
<dbReference type="Proteomes" id="UP001057402">
    <property type="component" value="Chromosome 7"/>
</dbReference>
<reference evidence="2" key="1">
    <citation type="journal article" date="2023" name="Front. Plant Sci.">
        <title>Chromosomal-level genome assembly of Melastoma candidum provides insights into trichome evolution.</title>
        <authorList>
            <person name="Zhong Y."/>
            <person name="Wu W."/>
            <person name="Sun C."/>
            <person name="Zou P."/>
            <person name="Liu Y."/>
            <person name="Dai S."/>
            <person name="Zhou R."/>
        </authorList>
    </citation>
    <scope>NUCLEOTIDE SEQUENCE [LARGE SCALE GENOMIC DNA]</scope>
</reference>
<proteinExistence type="predicted"/>